<evidence type="ECO:0000313" key="2">
    <source>
        <dbReference type="Proteomes" id="UP000076630"/>
    </source>
</evidence>
<keyword evidence="2" id="KW-1185">Reference proteome</keyword>
<sequence length="181" mass="21232">MEQNIVWTGIDSLSIEKCVLIDKGETIHSKGDLVGNKNNQVYGVEYQVVVDQKWETRFFDITCKVGHKNYAIHGYKLNNQWIIDEQEHPELHDCLDIDISVTPFTNSLPINRLQLKVGESKELAVLYINPIEERFTRVVQRYERLSEKTYHYKNLWSDFESTIEVDSKGVVTHYPKLFNRL</sequence>
<accession>A0A161SMA0</accession>
<dbReference type="EMBL" id="LQNU01000035">
    <property type="protein sequence ID" value="KZE83790.1"/>
    <property type="molecule type" value="Genomic_DNA"/>
</dbReference>
<dbReference type="Pfam" id="PF06475">
    <property type="entry name" value="Glycolipid_bind"/>
    <property type="match status" value="1"/>
</dbReference>
<dbReference type="OrthoDB" id="9814791at2"/>
<evidence type="ECO:0000313" key="1">
    <source>
        <dbReference type="EMBL" id="KZE83790.1"/>
    </source>
</evidence>
<dbReference type="InterPro" id="IPR009467">
    <property type="entry name" value="Glycolipid-bd_prot_put"/>
</dbReference>
<protein>
    <submittedName>
        <fullName evidence="1">Uncharacterized protein</fullName>
    </submittedName>
</protein>
<name>A0A161SMA0_9FLAO</name>
<proteinExistence type="predicted"/>
<gene>
    <name evidence="1" type="ORF">AV926_03775</name>
</gene>
<organism evidence="1 2">
    <name type="scientific">Myroides marinus</name>
    <dbReference type="NCBI Taxonomy" id="703342"/>
    <lineage>
        <taxon>Bacteria</taxon>
        <taxon>Pseudomonadati</taxon>
        <taxon>Bacteroidota</taxon>
        <taxon>Flavobacteriia</taxon>
        <taxon>Flavobacteriales</taxon>
        <taxon>Flavobacteriaceae</taxon>
        <taxon>Myroides</taxon>
    </lineage>
</organism>
<dbReference type="AlphaFoldDB" id="A0A161SMA0"/>
<dbReference type="SUPFAM" id="SSF159275">
    <property type="entry name" value="PA1994-like"/>
    <property type="match status" value="1"/>
</dbReference>
<dbReference type="RefSeq" id="WP_038986601.1">
    <property type="nucleotide sequence ID" value="NZ_JACAJP010000010.1"/>
</dbReference>
<reference evidence="1 2" key="1">
    <citation type="submission" date="2016-01" db="EMBL/GenBank/DDBJ databases">
        <title>Whole genome sequencing of Myroides marinus L41.</title>
        <authorList>
            <person name="Hong K.W."/>
        </authorList>
    </citation>
    <scope>NUCLEOTIDE SEQUENCE [LARGE SCALE GENOMIC DNA]</scope>
    <source>
        <strain evidence="1 2">L41</strain>
    </source>
</reference>
<comment type="caution">
    <text evidence="1">The sequence shown here is derived from an EMBL/GenBank/DDBJ whole genome shotgun (WGS) entry which is preliminary data.</text>
</comment>
<dbReference type="Proteomes" id="UP000076630">
    <property type="component" value="Unassembled WGS sequence"/>
</dbReference>